<dbReference type="InParanoid" id="T1FCP3"/>
<evidence type="ECO:0000313" key="2">
    <source>
        <dbReference type="EMBL" id="ESN97626.1"/>
    </source>
</evidence>
<reference evidence="4" key="1">
    <citation type="submission" date="2012-12" db="EMBL/GenBank/DDBJ databases">
        <authorList>
            <person name="Hellsten U."/>
            <person name="Grimwood J."/>
            <person name="Chapman J.A."/>
            <person name="Shapiro H."/>
            <person name="Aerts A."/>
            <person name="Otillar R.P."/>
            <person name="Terry A.Y."/>
            <person name="Boore J.L."/>
            <person name="Simakov O."/>
            <person name="Marletaz F."/>
            <person name="Cho S.-J."/>
            <person name="Edsinger-Gonzales E."/>
            <person name="Havlak P."/>
            <person name="Kuo D.-H."/>
            <person name="Larsson T."/>
            <person name="Lv J."/>
            <person name="Arendt D."/>
            <person name="Savage R."/>
            <person name="Osoegawa K."/>
            <person name="de Jong P."/>
            <person name="Lindberg D.R."/>
            <person name="Seaver E.C."/>
            <person name="Weisblat D.A."/>
            <person name="Putnam N.H."/>
            <person name="Grigoriev I.V."/>
            <person name="Rokhsar D.S."/>
        </authorList>
    </citation>
    <scope>NUCLEOTIDE SEQUENCE</scope>
</reference>
<name>T1FCP3_HELRO</name>
<dbReference type="OrthoDB" id="6155763at2759"/>
<dbReference type="CTD" id="20206592"/>
<keyword evidence="4" id="KW-1185">Reference proteome</keyword>
<dbReference type="RefSeq" id="XP_009024436.1">
    <property type="nucleotide sequence ID" value="XM_009026188.1"/>
</dbReference>
<dbReference type="AlphaFoldDB" id="T1FCP3"/>
<dbReference type="Proteomes" id="UP000015101">
    <property type="component" value="Unassembled WGS sequence"/>
</dbReference>
<dbReference type="EnsemblMetazoa" id="HelroT178070">
    <property type="protein sequence ID" value="HelroP178070"/>
    <property type="gene ID" value="HelroG178070"/>
</dbReference>
<dbReference type="EMBL" id="KB097336">
    <property type="protein sequence ID" value="ESN97626.1"/>
    <property type="molecule type" value="Genomic_DNA"/>
</dbReference>
<gene>
    <name evidence="3" type="primary">20206592</name>
    <name evidence="2" type="ORF">HELRODRAFT_178070</name>
</gene>
<dbReference type="EMBL" id="AMQM01006282">
    <property type="status" value="NOT_ANNOTATED_CDS"/>
    <property type="molecule type" value="Genomic_DNA"/>
</dbReference>
<organism evidence="3 4">
    <name type="scientific">Helobdella robusta</name>
    <name type="common">Californian leech</name>
    <dbReference type="NCBI Taxonomy" id="6412"/>
    <lineage>
        <taxon>Eukaryota</taxon>
        <taxon>Metazoa</taxon>
        <taxon>Spiralia</taxon>
        <taxon>Lophotrochozoa</taxon>
        <taxon>Annelida</taxon>
        <taxon>Clitellata</taxon>
        <taxon>Hirudinea</taxon>
        <taxon>Rhynchobdellida</taxon>
        <taxon>Glossiphoniidae</taxon>
        <taxon>Helobdella</taxon>
    </lineage>
</organism>
<reference evidence="3" key="3">
    <citation type="submission" date="2015-06" db="UniProtKB">
        <authorList>
            <consortium name="EnsemblMetazoa"/>
        </authorList>
    </citation>
    <scope>IDENTIFICATION</scope>
</reference>
<proteinExistence type="predicted"/>
<evidence type="ECO:0000313" key="3">
    <source>
        <dbReference type="EnsemblMetazoa" id="HelroP178070"/>
    </source>
</evidence>
<evidence type="ECO:0000313" key="4">
    <source>
        <dbReference type="Proteomes" id="UP000015101"/>
    </source>
</evidence>
<accession>T1FCP3</accession>
<feature type="compositionally biased region" description="Basic and acidic residues" evidence="1">
    <location>
        <begin position="33"/>
        <end position="45"/>
    </location>
</feature>
<dbReference type="KEGG" id="hro:HELRODRAFT_178070"/>
<reference evidence="2 4" key="2">
    <citation type="journal article" date="2013" name="Nature">
        <title>Insights into bilaterian evolution from three spiralian genomes.</title>
        <authorList>
            <person name="Simakov O."/>
            <person name="Marletaz F."/>
            <person name="Cho S.J."/>
            <person name="Edsinger-Gonzales E."/>
            <person name="Havlak P."/>
            <person name="Hellsten U."/>
            <person name="Kuo D.H."/>
            <person name="Larsson T."/>
            <person name="Lv J."/>
            <person name="Arendt D."/>
            <person name="Savage R."/>
            <person name="Osoegawa K."/>
            <person name="de Jong P."/>
            <person name="Grimwood J."/>
            <person name="Chapman J.A."/>
            <person name="Shapiro H."/>
            <person name="Aerts A."/>
            <person name="Otillar R.P."/>
            <person name="Terry A.Y."/>
            <person name="Boore J.L."/>
            <person name="Grigoriev I.V."/>
            <person name="Lindberg D.R."/>
            <person name="Seaver E.C."/>
            <person name="Weisblat D.A."/>
            <person name="Putnam N.H."/>
            <person name="Rokhsar D.S."/>
        </authorList>
    </citation>
    <scope>NUCLEOTIDE SEQUENCE</scope>
</reference>
<dbReference type="GeneID" id="20206592"/>
<dbReference type="HOGENOM" id="CLU_931477_0_0_1"/>
<feature type="region of interest" description="Disordered" evidence="1">
    <location>
        <begin position="33"/>
        <end position="54"/>
    </location>
</feature>
<sequence length="299" mass="34003">MSCCDSMQTVVLFAGDDEWVSCIVHESAQQQERTCDADKDTEKSSIDQSAVKEQVNDTNETSTIKHNTKATSPNEEIILISKEHSEINKKMLFLHVHDQLANMWKPNCAVMQQLIKCFLTGDTASALARCYELSRLDYCNSLLYGLPSYFELYFKELKIELQKIVLNIGNLFSSTDSLIQLHWLPLSFHMECSPAIIREQPTIKLFRKRLKNFLSIQAYGKAVNSLASVGLLLLPNIQSLMRTNSGQSAGFIDLYKEAYMQICKLIHRDKQADKGRRIKTHTNCVLSESDEKNFSIFAS</sequence>
<evidence type="ECO:0000256" key="1">
    <source>
        <dbReference type="SAM" id="MobiDB-lite"/>
    </source>
</evidence>
<protein>
    <submittedName>
        <fullName evidence="2 3">Uncharacterized protein</fullName>
    </submittedName>
</protein>